<sequence>MHFYLKIKNRVEGPYSTEELLYLQSQGQLDAGHLVREGEQGSWLQIEQLPVIRKQRESTVRAAGTQSQREITGIARRPVPQGESERIEKSSPQRTTDGPSQELPRRVPDSSVNRAAIQQRRQKLILAVLVGAFILILLLCLIYWMFLSGPSGSPSGSSSGSQGAGSATSGNKQTEGAQSESSNSTEGTSPATPQPSVDPSPVETTSSSSLPPPPVTTKGAMTPADIPPSFSVGTARFFGIEAKGPVFVYVVDCSGSMSGSPMKLTKEELKKSISQLNLKQSFYVIFFSDQDYPMFFPAKAAPRPLPATDENVEQLEKWVDGFHMSGGTKPQAALLRALSLSPDAIFLMTDGVFDSKIADLIKTNNTGNIAIHTIAFQNKSGEPLLKRIAEENRGAYRYVP</sequence>
<name>A0A517VKW6_9PLAN</name>
<dbReference type="PANTHER" id="PTHR45737">
    <property type="entry name" value="VON WILLEBRAND FACTOR A DOMAIN-CONTAINING PROTEIN 5A"/>
    <property type="match status" value="1"/>
</dbReference>
<keyword evidence="5" id="KW-1185">Reference proteome</keyword>
<dbReference type="OrthoDB" id="288124at2"/>
<evidence type="ECO:0000256" key="2">
    <source>
        <dbReference type="SAM" id="Phobius"/>
    </source>
</evidence>
<feature type="compositionally biased region" description="Polar residues" evidence="1">
    <location>
        <begin position="171"/>
        <end position="191"/>
    </location>
</feature>
<evidence type="ECO:0000256" key="1">
    <source>
        <dbReference type="SAM" id="MobiDB-lite"/>
    </source>
</evidence>
<dbReference type="RefSeq" id="WP_145231647.1">
    <property type="nucleotide sequence ID" value="NZ_CP036343.1"/>
</dbReference>
<dbReference type="EMBL" id="CP036343">
    <property type="protein sequence ID" value="QDT93668.1"/>
    <property type="molecule type" value="Genomic_DNA"/>
</dbReference>
<feature type="compositionally biased region" description="Low complexity" evidence="1">
    <location>
        <begin position="152"/>
        <end position="170"/>
    </location>
</feature>
<feature type="region of interest" description="Disordered" evidence="1">
    <location>
        <begin position="57"/>
        <end position="109"/>
    </location>
</feature>
<feature type="region of interest" description="Disordered" evidence="1">
    <location>
        <begin position="152"/>
        <end position="222"/>
    </location>
</feature>
<dbReference type="KEGG" id="gax:Pan161_53500"/>
<accession>A0A517VKW6</accession>
<reference evidence="4 5" key="1">
    <citation type="submission" date="2019-02" db="EMBL/GenBank/DDBJ databases">
        <title>Deep-cultivation of Planctomycetes and their phenomic and genomic characterization uncovers novel biology.</title>
        <authorList>
            <person name="Wiegand S."/>
            <person name="Jogler M."/>
            <person name="Boedeker C."/>
            <person name="Pinto D."/>
            <person name="Vollmers J."/>
            <person name="Rivas-Marin E."/>
            <person name="Kohn T."/>
            <person name="Peeters S.H."/>
            <person name="Heuer A."/>
            <person name="Rast P."/>
            <person name="Oberbeckmann S."/>
            <person name="Bunk B."/>
            <person name="Jeske O."/>
            <person name="Meyerdierks A."/>
            <person name="Storesund J.E."/>
            <person name="Kallscheuer N."/>
            <person name="Luecker S."/>
            <person name="Lage O.M."/>
            <person name="Pohl T."/>
            <person name="Merkel B.J."/>
            <person name="Hornburger P."/>
            <person name="Mueller R.-W."/>
            <person name="Bruemmer F."/>
            <person name="Labrenz M."/>
            <person name="Spormann A.M."/>
            <person name="Op den Camp H."/>
            <person name="Overmann J."/>
            <person name="Amann R."/>
            <person name="Jetten M.S.M."/>
            <person name="Mascher T."/>
            <person name="Medema M.H."/>
            <person name="Devos D.P."/>
            <person name="Kaster A.-K."/>
            <person name="Ovreas L."/>
            <person name="Rohde M."/>
            <person name="Galperin M.Y."/>
            <person name="Jogler C."/>
        </authorList>
    </citation>
    <scope>NUCLEOTIDE SEQUENCE [LARGE SCALE GENOMIC DNA]</scope>
    <source>
        <strain evidence="4 5">Pan161</strain>
    </source>
</reference>
<dbReference type="PROSITE" id="PS50234">
    <property type="entry name" value="VWFA"/>
    <property type="match status" value="1"/>
</dbReference>
<dbReference type="SUPFAM" id="SSF53300">
    <property type="entry name" value="vWA-like"/>
    <property type="match status" value="1"/>
</dbReference>
<feature type="domain" description="VWFA" evidence="3">
    <location>
        <begin position="246"/>
        <end position="400"/>
    </location>
</feature>
<protein>
    <submittedName>
        <fullName evidence="4">von Willebrand factor type A domain protein</fullName>
    </submittedName>
</protein>
<evidence type="ECO:0000313" key="4">
    <source>
        <dbReference type="EMBL" id="QDT93668.1"/>
    </source>
</evidence>
<keyword evidence="2" id="KW-0472">Membrane</keyword>
<evidence type="ECO:0000313" key="5">
    <source>
        <dbReference type="Proteomes" id="UP000316855"/>
    </source>
</evidence>
<dbReference type="Proteomes" id="UP000316855">
    <property type="component" value="Chromosome"/>
</dbReference>
<dbReference type="PANTHER" id="PTHR45737:SF6">
    <property type="entry name" value="VON WILLEBRAND FACTOR A DOMAIN-CONTAINING PROTEIN 5A"/>
    <property type="match status" value="1"/>
</dbReference>
<feature type="compositionally biased region" description="Low complexity" evidence="1">
    <location>
        <begin position="199"/>
        <end position="209"/>
    </location>
</feature>
<proteinExistence type="predicted"/>
<dbReference type="AlphaFoldDB" id="A0A517VKW6"/>
<dbReference type="InterPro" id="IPR002035">
    <property type="entry name" value="VWF_A"/>
</dbReference>
<evidence type="ECO:0000259" key="3">
    <source>
        <dbReference type="PROSITE" id="PS50234"/>
    </source>
</evidence>
<dbReference type="Pfam" id="PF13768">
    <property type="entry name" value="VWA_3"/>
    <property type="match status" value="1"/>
</dbReference>
<organism evidence="4 5">
    <name type="scientific">Gimesia algae</name>
    <dbReference type="NCBI Taxonomy" id="2527971"/>
    <lineage>
        <taxon>Bacteria</taxon>
        <taxon>Pseudomonadati</taxon>
        <taxon>Planctomycetota</taxon>
        <taxon>Planctomycetia</taxon>
        <taxon>Planctomycetales</taxon>
        <taxon>Planctomycetaceae</taxon>
        <taxon>Gimesia</taxon>
    </lineage>
</organism>
<dbReference type="Gene3D" id="3.40.50.410">
    <property type="entry name" value="von Willebrand factor, type A domain"/>
    <property type="match status" value="1"/>
</dbReference>
<dbReference type="InterPro" id="IPR036465">
    <property type="entry name" value="vWFA_dom_sf"/>
</dbReference>
<gene>
    <name evidence="4" type="ORF">Pan161_53500</name>
</gene>
<keyword evidence="2" id="KW-1133">Transmembrane helix</keyword>
<keyword evidence="2" id="KW-0812">Transmembrane</keyword>
<dbReference type="SMART" id="SM00327">
    <property type="entry name" value="VWA"/>
    <property type="match status" value="1"/>
</dbReference>
<feature type="transmembrane region" description="Helical" evidence="2">
    <location>
        <begin position="124"/>
        <end position="146"/>
    </location>
</feature>